<organism evidence="2 3">
    <name type="scientific">Dissostichus eleginoides</name>
    <name type="common">Patagonian toothfish</name>
    <name type="synonym">Dissostichus amissus</name>
    <dbReference type="NCBI Taxonomy" id="100907"/>
    <lineage>
        <taxon>Eukaryota</taxon>
        <taxon>Metazoa</taxon>
        <taxon>Chordata</taxon>
        <taxon>Craniata</taxon>
        <taxon>Vertebrata</taxon>
        <taxon>Euteleostomi</taxon>
        <taxon>Actinopterygii</taxon>
        <taxon>Neopterygii</taxon>
        <taxon>Teleostei</taxon>
        <taxon>Neoteleostei</taxon>
        <taxon>Acanthomorphata</taxon>
        <taxon>Eupercaria</taxon>
        <taxon>Perciformes</taxon>
        <taxon>Notothenioidei</taxon>
        <taxon>Nototheniidae</taxon>
        <taxon>Dissostichus</taxon>
    </lineage>
</organism>
<gene>
    <name evidence="2" type="ORF">KUDE01_004646</name>
</gene>
<feature type="compositionally biased region" description="Polar residues" evidence="1">
    <location>
        <begin position="25"/>
        <end position="34"/>
    </location>
</feature>
<dbReference type="Proteomes" id="UP001228049">
    <property type="component" value="Unassembled WGS sequence"/>
</dbReference>
<protein>
    <submittedName>
        <fullName evidence="2">Primase D5</fullName>
    </submittedName>
</protein>
<comment type="caution">
    <text evidence="2">The sequence shown here is derived from an EMBL/GenBank/DDBJ whole genome shotgun (WGS) entry which is preliminary data.</text>
</comment>
<keyword evidence="3" id="KW-1185">Reference proteome</keyword>
<accession>A0AAD9CGR3</accession>
<evidence type="ECO:0000313" key="3">
    <source>
        <dbReference type="Proteomes" id="UP001228049"/>
    </source>
</evidence>
<name>A0AAD9CGR3_DISEL</name>
<feature type="region of interest" description="Disordered" evidence="1">
    <location>
        <begin position="25"/>
        <end position="65"/>
    </location>
</feature>
<proteinExistence type="predicted"/>
<evidence type="ECO:0000256" key="1">
    <source>
        <dbReference type="SAM" id="MobiDB-lite"/>
    </source>
</evidence>
<sequence length="181" mass="20516">MSWWMNHQIQVHSERVQLAIIKASSATPTQSNPIQSQRRSQRSWLQREGTFDHRPNNSRGPQYSSEDVNCIHGNVFTSYELSDSEFEDLEVESSLEVEQVAAEITELMDQQKSIGNAIRTCLSKEYVKASSHCMVKEPLVAACEETPAKRTPKRRGAIGRFFSSVGRAIANVCRYRGPRPM</sequence>
<evidence type="ECO:0000313" key="2">
    <source>
        <dbReference type="EMBL" id="KAK1901680.1"/>
    </source>
</evidence>
<dbReference type="AlphaFoldDB" id="A0AAD9CGR3"/>
<reference evidence="2" key="1">
    <citation type="submission" date="2023-04" db="EMBL/GenBank/DDBJ databases">
        <title>Chromosome-level genome of Chaenocephalus aceratus.</title>
        <authorList>
            <person name="Park H."/>
        </authorList>
    </citation>
    <scope>NUCLEOTIDE SEQUENCE</scope>
    <source>
        <strain evidence="2">DE</strain>
        <tissue evidence="2">Muscle</tissue>
    </source>
</reference>
<dbReference type="EMBL" id="JASDAP010000006">
    <property type="protein sequence ID" value="KAK1901680.1"/>
    <property type="molecule type" value="Genomic_DNA"/>
</dbReference>